<dbReference type="Pfam" id="PF00005">
    <property type="entry name" value="ABC_tran"/>
    <property type="match status" value="1"/>
</dbReference>
<evidence type="ECO:0000313" key="10">
    <source>
        <dbReference type="EMBL" id="GGI66262.1"/>
    </source>
</evidence>
<evidence type="ECO:0000256" key="3">
    <source>
        <dbReference type="ARBA" id="ARBA00022741"/>
    </source>
</evidence>
<dbReference type="SUPFAM" id="SSF52540">
    <property type="entry name" value="P-loop containing nucleoside triphosphate hydrolases"/>
    <property type="match status" value="1"/>
</dbReference>
<organism evidence="10 11">
    <name type="scientific">Enterococcus alcedinis</name>
    <dbReference type="NCBI Taxonomy" id="1274384"/>
    <lineage>
        <taxon>Bacteria</taxon>
        <taxon>Bacillati</taxon>
        <taxon>Bacillota</taxon>
        <taxon>Bacilli</taxon>
        <taxon>Lactobacillales</taxon>
        <taxon>Enterococcaceae</taxon>
        <taxon>Enterococcus</taxon>
    </lineage>
</organism>
<keyword evidence="3" id="KW-0547">Nucleotide-binding</keyword>
<gene>
    <name evidence="10" type="ORF">GCM10011482_19160</name>
</gene>
<dbReference type="EMBL" id="BMDT01000009">
    <property type="protein sequence ID" value="GGI66262.1"/>
    <property type="molecule type" value="Genomic_DNA"/>
</dbReference>
<dbReference type="PANTHER" id="PTHR24221">
    <property type="entry name" value="ATP-BINDING CASSETTE SUB-FAMILY B"/>
    <property type="match status" value="1"/>
</dbReference>
<evidence type="ECO:0000256" key="6">
    <source>
        <dbReference type="ARBA" id="ARBA00023136"/>
    </source>
</evidence>
<reference evidence="10" key="2">
    <citation type="submission" date="2020-09" db="EMBL/GenBank/DDBJ databases">
        <authorList>
            <person name="Sun Q."/>
            <person name="Sedlacek I."/>
        </authorList>
    </citation>
    <scope>NUCLEOTIDE SEQUENCE</scope>
    <source>
        <strain evidence="10">CCM 8433</strain>
    </source>
</reference>
<dbReference type="SMART" id="SM00382">
    <property type="entry name" value="AAA"/>
    <property type="match status" value="1"/>
</dbReference>
<keyword evidence="2 7" id="KW-0812">Transmembrane</keyword>
<evidence type="ECO:0000259" key="9">
    <source>
        <dbReference type="PROSITE" id="PS50929"/>
    </source>
</evidence>
<dbReference type="GO" id="GO:0005524">
    <property type="term" value="F:ATP binding"/>
    <property type="evidence" value="ECO:0007669"/>
    <property type="project" value="UniProtKB-KW"/>
</dbReference>
<feature type="transmembrane region" description="Helical" evidence="7">
    <location>
        <begin position="68"/>
        <end position="91"/>
    </location>
</feature>
<dbReference type="RefSeq" id="WP_188368093.1">
    <property type="nucleotide sequence ID" value="NZ_BMDT01000009.1"/>
</dbReference>
<evidence type="ECO:0000256" key="2">
    <source>
        <dbReference type="ARBA" id="ARBA00022692"/>
    </source>
</evidence>
<dbReference type="InterPro" id="IPR027417">
    <property type="entry name" value="P-loop_NTPase"/>
</dbReference>
<dbReference type="InterPro" id="IPR017871">
    <property type="entry name" value="ABC_transporter-like_CS"/>
</dbReference>
<reference evidence="10" key="1">
    <citation type="journal article" date="2014" name="Int. J. Syst. Evol. Microbiol.">
        <title>Complete genome sequence of Corynebacterium casei LMG S-19264T (=DSM 44701T), isolated from a smear-ripened cheese.</title>
        <authorList>
            <consortium name="US DOE Joint Genome Institute (JGI-PGF)"/>
            <person name="Walter F."/>
            <person name="Albersmeier A."/>
            <person name="Kalinowski J."/>
            <person name="Ruckert C."/>
        </authorList>
    </citation>
    <scope>NUCLEOTIDE SEQUENCE</scope>
    <source>
        <strain evidence="10">CCM 8433</strain>
    </source>
</reference>
<dbReference type="PROSITE" id="PS50929">
    <property type="entry name" value="ABC_TM1F"/>
    <property type="match status" value="1"/>
</dbReference>
<dbReference type="GO" id="GO:0034040">
    <property type="term" value="F:ATPase-coupled lipid transmembrane transporter activity"/>
    <property type="evidence" value="ECO:0007669"/>
    <property type="project" value="TreeGrafter"/>
</dbReference>
<dbReference type="GO" id="GO:0016887">
    <property type="term" value="F:ATP hydrolysis activity"/>
    <property type="evidence" value="ECO:0007669"/>
    <property type="project" value="InterPro"/>
</dbReference>
<dbReference type="PROSITE" id="PS00211">
    <property type="entry name" value="ABC_TRANSPORTER_1"/>
    <property type="match status" value="1"/>
</dbReference>
<sequence length="611" mass="70537">MEKNMKKSHYTMRENSLYMFQLAWKYQRAVIFIMVGMACLTVAIRLLELLITPILLQQIEVRGSLLNVINWLLFFVVSLIVCKGLLAYLTANTTLGRLGLRLQLIAQESKKIQQTSYPNIEDSRFLEKYATAMRSTMSNGSATEAIWETFSKIIQSILGFVIYLLLLSNLNLFLALIVIITSSLSYLFHQKMNRKAQEYRESEEEINKELYYIQQRGEDLAFAKDIRLFSMAAWLKEMYQKALLNYQELVSKKEKHYSQANLLDVGLNLLRNSISYSYLVYLSILNEWLVSEFLLYFMAISGFSQWIQMILTGFSKLHQESLDISHLRNFLEYDEPFLFEDGREIVPDNHQEYEICLNDVSFTYPGAKTPTFEGLNLCFRSGESVAIVGLNGAGKTTLVKLICGFLDPTSGEVRLNGINIKEFNRRDYYRHFSAVFQNFSILETTILENITQDINKINASKVTECIKKAGLEEVIAKLPQGIETHLGKLVYEDGIELSGGQLQRLMLARALYKDSPMLILDEPTAALDPIAENDIYQKYHELIENRLSIFISHRLASTRFCHRIIYLEQGKVIEEGNHEELLIANGQYKALFDVQRKYYQEEVEFDGYNTI</sequence>
<dbReference type="Proteomes" id="UP000622610">
    <property type="component" value="Unassembled WGS sequence"/>
</dbReference>
<comment type="subcellular location">
    <subcellularLocation>
        <location evidence="1">Cell membrane</location>
        <topology evidence="1">Multi-pass membrane protein</topology>
    </subcellularLocation>
</comment>
<feature type="domain" description="ABC transporter" evidence="8">
    <location>
        <begin position="355"/>
        <end position="594"/>
    </location>
</feature>
<proteinExistence type="predicted"/>
<evidence type="ECO:0000256" key="1">
    <source>
        <dbReference type="ARBA" id="ARBA00004651"/>
    </source>
</evidence>
<feature type="transmembrane region" description="Helical" evidence="7">
    <location>
        <begin position="29"/>
        <end position="56"/>
    </location>
</feature>
<dbReference type="PROSITE" id="PS50893">
    <property type="entry name" value="ABC_TRANSPORTER_2"/>
    <property type="match status" value="1"/>
</dbReference>
<comment type="caution">
    <text evidence="10">The sequence shown here is derived from an EMBL/GenBank/DDBJ whole genome shotgun (WGS) entry which is preliminary data.</text>
</comment>
<keyword evidence="6 7" id="KW-0472">Membrane</keyword>
<evidence type="ECO:0000256" key="4">
    <source>
        <dbReference type="ARBA" id="ARBA00022840"/>
    </source>
</evidence>
<keyword evidence="5 7" id="KW-1133">Transmembrane helix</keyword>
<protein>
    <submittedName>
        <fullName evidence="10">ABC transporter ATP-binding protein</fullName>
    </submittedName>
</protein>
<dbReference type="InterPro" id="IPR036640">
    <property type="entry name" value="ABC1_TM_sf"/>
</dbReference>
<evidence type="ECO:0000256" key="5">
    <source>
        <dbReference type="ARBA" id="ARBA00022989"/>
    </source>
</evidence>
<feature type="domain" description="ABC transmembrane type-1" evidence="9">
    <location>
        <begin position="144"/>
        <end position="319"/>
    </location>
</feature>
<keyword evidence="11" id="KW-1185">Reference proteome</keyword>
<dbReference type="Gene3D" id="1.20.1560.10">
    <property type="entry name" value="ABC transporter type 1, transmembrane domain"/>
    <property type="match status" value="1"/>
</dbReference>
<accession>A0A917N6W3</accession>
<dbReference type="SUPFAM" id="SSF90123">
    <property type="entry name" value="ABC transporter transmembrane region"/>
    <property type="match status" value="1"/>
</dbReference>
<dbReference type="InterPro" id="IPR003593">
    <property type="entry name" value="AAA+_ATPase"/>
</dbReference>
<dbReference type="PANTHER" id="PTHR24221:SF654">
    <property type="entry name" value="ATP-BINDING CASSETTE SUB-FAMILY B MEMBER 6"/>
    <property type="match status" value="1"/>
</dbReference>
<keyword evidence="4 10" id="KW-0067">ATP-binding</keyword>
<dbReference type="InterPro" id="IPR011527">
    <property type="entry name" value="ABC1_TM_dom"/>
</dbReference>
<evidence type="ECO:0000313" key="11">
    <source>
        <dbReference type="Proteomes" id="UP000622610"/>
    </source>
</evidence>
<dbReference type="AlphaFoldDB" id="A0A917N6W3"/>
<dbReference type="GO" id="GO:0140359">
    <property type="term" value="F:ABC-type transporter activity"/>
    <property type="evidence" value="ECO:0007669"/>
    <property type="project" value="InterPro"/>
</dbReference>
<name>A0A917N6W3_9ENTE</name>
<evidence type="ECO:0000256" key="7">
    <source>
        <dbReference type="SAM" id="Phobius"/>
    </source>
</evidence>
<evidence type="ECO:0000259" key="8">
    <source>
        <dbReference type="PROSITE" id="PS50893"/>
    </source>
</evidence>
<dbReference type="Gene3D" id="3.40.50.300">
    <property type="entry name" value="P-loop containing nucleotide triphosphate hydrolases"/>
    <property type="match status" value="1"/>
</dbReference>
<dbReference type="GO" id="GO:0005886">
    <property type="term" value="C:plasma membrane"/>
    <property type="evidence" value="ECO:0007669"/>
    <property type="project" value="UniProtKB-SubCell"/>
</dbReference>
<dbReference type="CDD" id="cd03228">
    <property type="entry name" value="ABCC_MRP_Like"/>
    <property type="match status" value="1"/>
</dbReference>
<dbReference type="InterPro" id="IPR003439">
    <property type="entry name" value="ABC_transporter-like_ATP-bd"/>
</dbReference>
<dbReference type="InterPro" id="IPR039421">
    <property type="entry name" value="Type_1_exporter"/>
</dbReference>